<dbReference type="Pfam" id="PF19279">
    <property type="entry name" value="YegS_C"/>
    <property type="match status" value="1"/>
</dbReference>
<dbReference type="SUPFAM" id="SSF111331">
    <property type="entry name" value="NAD kinase/diacylglycerol kinase-like"/>
    <property type="match status" value="1"/>
</dbReference>
<comment type="similarity">
    <text evidence="2">Belongs to the diacylglycerol/lipid kinase family.</text>
</comment>
<dbReference type="PROSITE" id="PS50146">
    <property type="entry name" value="DAGK"/>
    <property type="match status" value="1"/>
</dbReference>
<comment type="cofactor">
    <cofactor evidence="1">
        <name>Mg(2+)</name>
        <dbReference type="ChEBI" id="CHEBI:18420"/>
    </cofactor>
</comment>
<keyword evidence="13" id="KW-1185">Reference proteome</keyword>
<keyword evidence="6 12" id="KW-0418">Kinase</keyword>
<dbReference type="GO" id="GO:0005524">
    <property type="term" value="F:ATP binding"/>
    <property type="evidence" value="ECO:0007669"/>
    <property type="project" value="UniProtKB-KW"/>
</dbReference>
<name>A0A4R6TSX2_9BACI</name>
<organism evidence="12 13">
    <name type="scientific">Aureibacillus halotolerans</name>
    <dbReference type="NCBI Taxonomy" id="1508390"/>
    <lineage>
        <taxon>Bacteria</taxon>
        <taxon>Bacillati</taxon>
        <taxon>Bacillota</taxon>
        <taxon>Bacilli</taxon>
        <taxon>Bacillales</taxon>
        <taxon>Bacillaceae</taxon>
        <taxon>Aureibacillus</taxon>
    </lineage>
</organism>
<dbReference type="NCBIfam" id="TIGR00147">
    <property type="entry name" value="YegS/Rv2252/BmrU family lipid kinase"/>
    <property type="match status" value="1"/>
</dbReference>
<dbReference type="InterPro" id="IPR001206">
    <property type="entry name" value="Diacylglycerol_kinase_cat_dom"/>
</dbReference>
<keyword evidence="3" id="KW-0444">Lipid biosynthesis</keyword>
<keyword evidence="5" id="KW-0547">Nucleotide-binding</keyword>
<dbReference type="PANTHER" id="PTHR12358">
    <property type="entry name" value="SPHINGOSINE KINASE"/>
    <property type="match status" value="1"/>
</dbReference>
<evidence type="ECO:0000256" key="8">
    <source>
        <dbReference type="ARBA" id="ARBA00023098"/>
    </source>
</evidence>
<keyword evidence="7" id="KW-0067">ATP-binding</keyword>
<evidence type="ECO:0000256" key="4">
    <source>
        <dbReference type="ARBA" id="ARBA00022679"/>
    </source>
</evidence>
<dbReference type="Proteomes" id="UP000295632">
    <property type="component" value="Unassembled WGS sequence"/>
</dbReference>
<dbReference type="SMART" id="SM00046">
    <property type="entry name" value="DAGKc"/>
    <property type="match status" value="1"/>
</dbReference>
<dbReference type="InterPro" id="IPR016064">
    <property type="entry name" value="NAD/diacylglycerol_kinase_sf"/>
</dbReference>
<keyword evidence="9" id="KW-0594">Phospholipid biosynthesis</keyword>
<evidence type="ECO:0000313" key="13">
    <source>
        <dbReference type="Proteomes" id="UP000295632"/>
    </source>
</evidence>
<accession>A0A4R6TSX2</accession>
<evidence type="ECO:0000256" key="6">
    <source>
        <dbReference type="ARBA" id="ARBA00022777"/>
    </source>
</evidence>
<dbReference type="InterPro" id="IPR017438">
    <property type="entry name" value="ATP-NAD_kinase_N"/>
</dbReference>
<dbReference type="GO" id="GO:0005886">
    <property type="term" value="C:plasma membrane"/>
    <property type="evidence" value="ECO:0007669"/>
    <property type="project" value="TreeGrafter"/>
</dbReference>
<evidence type="ECO:0000256" key="1">
    <source>
        <dbReference type="ARBA" id="ARBA00001946"/>
    </source>
</evidence>
<dbReference type="PANTHER" id="PTHR12358:SF107">
    <property type="entry name" value="LIPID KINASE BMRU-RELATED"/>
    <property type="match status" value="1"/>
</dbReference>
<dbReference type="Gene3D" id="2.60.200.40">
    <property type="match status" value="1"/>
</dbReference>
<dbReference type="RefSeq" id="WP_133581711.1">
    <property type="nucleotide sequence ID" value="NZ_SNYJ01000018.1"/>
</dbReference>
<dbReference type="GO" id="GO:0008654">
    <property type="term" value="P:phospholipid biosynthetic process"/>
    <property type="evidence" value="ECO:0007669"/>
    <property type="project" value="UniProtKB-KW"/>
</dbReference>
<dbReference type="Gene3D" id="3.40.50.10330">
    <property type="entry name" value="Probable inorganic polyphosphate/atp-NAD kinase, domain 1"/>
    <property type="match status" value="1"/>
</dbReference>
<comment type="caution">
    <text evidence="12">The sequence shown here is derived from an EMBL/GenBank/DDBJ whole genome shotgun (WGS) entry which is preliminary data.</text>
</comment>
<keyword evidence="8" id="KW-0443">Lipid metabolism</keyword>
<keyword evidence="10" id="KW-1208">Phospholipid metabolism</keyword>
<feature type="domain" description="DAGKc" evidence="11">
    <location>
        <begin position="2"/>
        <end position="133"/>
    </location>
</feature>
<dbReference type="GO" id="GO:0004143">
    <property type="term" value="F:ATP-dependent diacylglycerol kinase activity"/>
    <property type="evidence" value="ECO:0007669"/>
    <property type="project" value="TreeGrafter"/>
</dbReference>
<evidence type="ECO:0000256" key="2">
    <source>
        <dbReference type="ARBA" id="ARBA00005983"/>
    </source>
</evidence>
<dbReference type="InterPro" id="IPR005218">
    <property type="entry name" value="Diacylglycerol/lipid_kinase"/>
</dbReference>
<protein>
    <submittedName>
        <fullName evidence="12">YegS/Rv2252/BmrU family lipid kinase</fullName>
    </submittedName>
</protein>
<dbReference type="EMBL" id="SNYJ01000018">
    <property type="protein sequence ID" value="TDQ36421.1"/>
    <property type="molecule type" value="Genomic_DNA"/>
</dbReference>
<sequence>MSQILSVALVVNPNAGKQKIIEELDHIEETLLKHFQKVETFQTKGPEEVDDLIDSIHQTYDLIIGAGGDGTIYQLANALSRLNHRPVFAVLPGGTANDFSRALGMSQDPLEALDQIIQCHIEPIDIGYDGDQYFLNFWGIGLITTVSQQVNNKDSLGRLSYYLSTLQNMKEAKPFHVKIESDEFHFDGEAVMVLVGNSPFTGGVRAFFPSNNLQDGTFDVLIIKQSTMPSFIEMFRSRLQQAPPEHEDLVYGQAKKIRVVTEPNLEIDCDGERRFTTPSTIVNLPQHLQLVVGDFKSQT</sequence>
<dbReference type="InterPro" id="IPR050187">
    <property type="entry name" value="Lipid_Phosphate_FormReg"/>
</dbReference>
<evidence type="ECO:0000313" key="12">
    <source>
        <dbReference type="EMBL" id="TDQ36421.1"/>
    </source>
</evidence>
<dbReference type="Pfam" id="PF00781">
    <property type="entry name" value="DAGK_cat"/>
    <property type="match status" value="1"/>
</dbReference>
<evidence type="ECO:0000256" key="3">
    <source>
        <dbReference type="ARBA" id="ARBA00022516"/>
    </source>
</evidence>
<reference evidence="12 13" key="1">
    <citation type="submission" date="2019-03" db="EMBL/GenBank/DDBJ databases">
        <title>Genomic Encyclopedia of Type Strains, Phase IV (KMG-IV): sequencing the most valuable type-strain genomes for metagenomic binning, comparative biology and taxonomic classification.</title>
        <authorList>
            <person name="Goeker M."/>
        </authorList>
    </citation>
    <scope>NUCLEOTIDE SEQUENCE [LARGE SCALE GENOMIC DNA]</scope>
    <source>
        <strain evidence="12 13">DSM 28697</strain>
    </source>
</reference>
<dbReference type="OrthoDB" id="142078at2"/>
<evidence type="ECO:0000256" key="10">
    <source>
        <dbReference type="ARBA" id="ARBA00023264"/>
    </source>
</evidence>
<evidence type="ECO:0000259" key="11">
    <source>
        <dbReference type="PROSITE" id="PS50146"/>
    </source>
</evidence>
<gene>
    <name evidence="12" type="ORF">EV213_11851</name>
</gene>
<evidence type="ECO:0000256" key="7">
    <source>
        <dbReference type="ARBA" id="ARBA00022840"/>
    </source>
</evidence>
<dbReference type="InterPro" id="IPR045540">
    <property type="entry name" value="YegS/DAGK_C"/>
</dbReference>
<evidence type="ECO:0000256" key="9">
    <source>
        <dbReference type="ARBA" id="ARBA00023209"/>
    </source>
</evidence>
<evidence type="ECO:0000256" key="5">
    <source>
        <dbReference type="ARBA" id="ARBA00022741"/>
    </source>
</evidence>
<proteinExistence type="inferred from homology"/>
<dbReference type="AlphaFoldDB" id="A0A4R6TSX2"/>
<keyword evidence="4" id="KW-0808">Transferase</keyword>